<comment type="caution">
    <text evidence="3">The sequence shown here is derived from an EMBL/GenBank/DDBJ whole genome shotgun (WGS) entry which is preliminary data.</text>
</comment>
<reference evidence="4" key="1">
    <citation type="submission" date="2017-09" db="EMBL/GenBank/DDBJ databases">
        <title>Depth-based differentiation of microbial function through sediment-hosted aquifers and enrichment of novel symbionts in the deep terrestrial subsurface.</title>
        <authorList>
            <person name="Probst A.J."/>
            <person name="Ladd B."/>
            <person name="Jarett J.K."/>
            <person name="Geller-Mcgrath D.E."/>
            <person name="Sieber C.M.K."/>
            <person name="Emerson J.B."/>
            <person name="Anantharaman K."/>
            <person name="Thomas B.C."/>
            <person name="Malmstrom R."/>
            <person name="Stieglmeier M."/>
            <person name="Klingl A."/>
            <person name="Woyke T."/>
            <person name="Ryan C.M."/>
            <person name="Banfield J.F."/>
        </authorList>
    </citation>
    <scope>NUCLEOTIDE SEQUENCE [LARGE SCALE GENOMIC DNA]</scope>
</reference>
<dbReference type="GO" id="GO:0016757">
    <property type="term" value="F:glycosyltransferase activity"/>
    <property type="evidence" value="ECO:0007669"/>
    <property type="project" value="InterPro"/>
</dbReference>
<evidence type="ECO:0000259" key="2">
    <source>
        <dbReference type="Pfam" id="PF13439"/>
    </source>
</evidence>
<protein>
    <submittedName>
        <fullName evidence="3">Glycosyltransferase family 1 protein</fullName>
    </submittedName>
</protein>
<dbReference type="Gene3D" id="3.40.50.2000">
    <property type="entry name" value="Glycogen Phosphorylase B"/>
    <property type="match status" value="2"/>
</dbReference>
<feature type="domain" description="Glycosyl transferase family 1" evidence="1">
    <location>
        <begin position="180"/>
        <end position="341"/>
    </location>
</feature>
<proteinExistence type="predicted"/>
<dbReference type="Pfam" id="PF13439">
    <property type="entry name" value="Glyco_transf_4"/>
    <property type="match status" value="1"/>
</dbReference>
<dbReference type="EMBL" id="PEWP01000003">
    <property type="protein sequence ID" value="PIU47320.1"/>
    <property type="molecule type" value="Genomic_DNA"/>
</dbReference>
<dbReference type="PANTHER" id="PTHR45947">
    <property type="entry name" value="SULFOQUINOVOSYL TRANSFERASE SQD2"/>
    <property type="match status" value="1"/>
</dbReference>
<feature type="domain" description="Glycosyltransferase subfamily 4-like N-terminal" evidence="2">
    <location>
        <begin position="13"/>
        <end position="174"/>
    </location>
</feature>
<sequence>MRLFYLITKSEAGGAQTHIFQLTKYFIQLGNELAVMAYPGGWLENEIKKLGAKFYPNFYFSNRINPIDDLKAIRTIKKAIFDFKPDLVSCHSSKAGFLGRLAIKNKIPTIFTAHGWAFTEGSPFFRKCLAIFAEKLASKYCEKIICVSNFDRELAIKYKIAGQAQLLVIHNGVEKSFEIGSRKIGPRKIVFVGRLAKPKEPILLLKAFNELPIELKEKAEVLIIGEGPKRKELERFNKENNLETKIKLLGALPREEVFKILKQSEIFVLVSKWEGFPRSILEAMSCGLAIISTDVGGVKEAIDENCGILIKRGDKEGLKNALEKLLKTPSLIKKMGQSAREKAEKEFPLEKMLRETEKTYTSLLKSN</sequence>
<evidence type="ECO:0000313" key="3">
    <source>
        <dbReference type="EMBL" id="PIU47320.1"/>
    </source>
</evidence>
<dbReference type="Pfam" id="PF00534">
    <property type="entry name" value="Glycos_transf_1"/>
    <property type="match status" value="1"/>
</dbReference>
<evidence type="ECO:0000313" key="4">
    <source>
        <dbReference type="Proteomes" id="UP000228777"/>
    </source>
</evidence>
<dbReference type="InterPro" id="IPR001296">
    <property type="entry name" value="Glyco_trans_1"/>
</dbReference>
<dbReference type="Proteomes" id="UP000228777">
    <property type="component" value="Unassembled WGS sequence"/>
</dbReference>
<organism evidence="3 4">
    <name type="scientific">bacterium (Candidatus Gribaldobacteria) CG07_land_8_20_14_0_80_33_18</name>
    <dbReference type="NCBI Taxonomy" id="2014272"/>
    <lineage>
        <taxon>Bacteria</taxon>
        <taxon>Candidatus Gribaldobacteria</taxon>
    </lineage>
</organism>
<name>A0A2M6Z4K1_9BACT</name>
<accession>A0A2M6Z4K1</accession>
<dbReference type="SUPFAM" id="SSF53756">
    <property type="entry name" value="UDP-Glycosyltransferase/glycogen phosphorylase"/>
    <property type="match status" value="1"/>
</dbReference>
<evidence type="ECO:0000259" key="1">
    <source>
        <dbReference type="Pfam" id="PF00534"/>
    </source>
</evidence>
<dbReference type="InterPro" id="IPR028098">
    <property type="entry name" value="Glyco_trans_4-like_N"/>
</dbReference>
<dbReference type="PANTHER" id="PTHR45947:SF3">
    <property type="entry name" value="SULFOQUINOVOSYL TRANSFERASE SQD2"/>
    <property type="match status" value="1"/>
</dbReference>
<gene>
    <name evidence="3" type="ORF">COS93_00040</name>
</gene>
<dbReference type="CDD" id="cd03808">
    <property type="entry name" value="GT4_CapM-like"/>
    <property type="match status" value="1"/>
</dbReference>
<dbReference type="InterPro" id="IPR050194">
    <property type="entry name" value="Glycosyltransferase_grp1"/>
</dbReference>
<keyword evidence="3" id="KW-0808">Transferase</keyword>
<dbReference type="AlphaFoldDB" id="A0A2M6Z4K1"/>